<gene>
    <name evidence="11" type="ORF">COT75_05010</name>
</gene>
<dbReference type="InterPro" id="IPR034466">
    <property type="entry name" value="Methyltransferase_Class_B"/>
</dbReference>
<evidence type="ECO:0000259" key="9">
    <source>
        <dbReference type="PROSITE" id="PS51332"/>
    </source>
</evidence>
<dbReference type="InterPro" id="IPR007197">
    <property type="entry name" value="rSAM"/>
</dbReference>
<keyword evidence="6" id="KW-0479">Metal-binding</keyword>
<dbReference type="AlphaFoldDB" id="A0A2H0W819"/>
<dbReference type="CDD" id="cd01335">
    <property type="entry name" value="Radical_SAM"/>
    <property type="match status" value="1"/>
</dbReference>
<dbReference type="InterPro" id="IPR006158">
    <property type="entry name" value="Cobalamin-bd"/>
</dbReference>
<dbReference type="CDD" id="cd02068">
    <property type="entry name" value="radical_SAM_B12_BD"/>
    <property type="match status" value="1"/>
</dbReference>
<dbReference type="SFLD" id="SFLDS00029">
    <property type="entry name" value="Radical_SAM"/>
    <property type="match status" value="1"/>
</dbReference>
<dbReference type="GO" id="GO:0003824">
    <property type="term" value="F:catalytic activity"/>
    <property type="evidence" value="ECO:0007669"/>
    <property type="project" value="InterPro"/>
</dbReference>
<proteinExistence type="predicted"/>
<evidence type="ECO:0000256" key="3">
    <source>
        <dbReference type="ARBA" id="ARBA00022603"/>
    </source>
</evidence>
<dbReference type="SUPFAM" id="SSF52242">
    <property type="entry name" value="Cobalamin (vitamin B12)-binding domain"/>
    <property type="match status" value="1"/>
</dbReference>
<keyword evidence="8" id="KW-0411">Iron-sulfur</keyword>
<accession>A0A2H0W819</accession>
<organism evidence="11 12">
    <name type="scientific">Candidatus Beckwithbacteria bacterium CG10_big_fil_rev_8_21_14_0_10_34_10</name>
    <dbReference type="NCBI Taxonomy" id="1974495"/>
    <lineage>
        <taxon>Bacteria</taxon>
        <taxon>Candidatus Beckwithiibacteriota</taxon>
    </lineage>
</organism>
<dbReference type="Proteomes" id="UP000230093">
    <property type="component" value="Unassembled WGS sequence"/>
</dbReference>
<evidence type="ECO:0000256" key="7">
    <source>
        <dbReference type="ARBA" id="ARBA00023004"/>
    </source>
</evidence>
<feature type="domain" description="B12-binding" evidence="9">
    <location>
        <begin position="3"/>
        <end position="159"/>
    </location>
</feature>
<dbReference type="GO" id="GO:0051539">
    <property type="term" value="F:4 iron, 4 sulfur cluster binding"/>
    <property type="evidence" value="ECO:0007669"/>
    <property type="project" value="UniProtKB-KW"/>
</dbReference>
<dbReference type="SFLD" id="SFLDG01123">
    <property type="entry name" value="methyltransferase_(Class_B)"/>
    <property type="match status" value="1"/>
</dbReference>
<dbReference type="SFLD" id="SFLDG01082">
    <property type="entry name" value="B12-binding_domain_containing"/>
    <property type="match status" value="1"/>
</dbReference>
<dbReference type="GO" id="GO:0031419">
    <property type="term" value="F:cobalamin binding"/>
    <property type="evidence" value="ECO:0007669"/>
    <property type="project" value="InterPro"/>
</dbReference>
<dbReference type="Gene3D" id="3.40.50.280">
    <property type="entry name" value="Cobalamin-binding domain"/>
    <property type="match status" value="1"/>
</dbReference>
<dbReference type="Pfam" id="PF02310">
    <property type="entry name" value="B12-binding"/>
    <property type="match status" value="1"/>
</dbReference>
<dbReference type="InterPro" id="IPR023404">
    <property type="entry name" value="rSAM_horseshoe"/>
</dbReference>
<comment type="cofactor">
    <cofactor evidence="1">
        <name>[4Fe-4S] cluster</name>
        <dbReference type="ChEBI" id="CHEBI:49883"/>
    </cofactor>
</comment>
<comment type="caution">
    <text evidence="11">The sequence shown here is derived from an EMBL/GenBank/DDBJ whole genome shotgun (WGS) entry which is preliminary data.</text>
</comment>
<feature type="domain" description="Radical SAM core" evidence="10">
    <location>
        <begin position="211"/>
        <end position="432"/>
    </location>
</feature>
<sequence>MEKVEVLLINPFLTVQADDPSGISPPLSLAYLAAYLRKRKVKVAILDISAKGVNQIKKIGNKVRIGLNDKQIVKKIKKYNPRVVGITCTSTLHASEALKTASLVKKANPKILVAMGGIHPTVEPEKVLKNSQVDLTVRGEGEITFWQIIKKFKNAKVPQNILGTSYKQGKNIINNPLRPFIKNLNSLPFPTRDLLPMDIYFKESLKHKNYTIGKRVMSVITSRGCPGNCSYCSIKTIWGRVWRARSAENVVDEIASLIKNYKCDEIHFMDDSISVNKKRLLEICNEIIKRRLKIKWTTPNGIAIWLLDKRLLVKMKKAGCYRLTFGLESGNKDVLNNYIGKYYNYNKAKEMISFASEIGLWTAATFIIGFPYETKKQIEETINFAISTDLNMAVFYIANPFPGTKMYEDFLKENLLPRNKVIIRGCKTKHFSHQELTNIQAKAFNQFMKSRFKRPLLYLNKVKSLGDLLYIFKLGKNLMEIFINQNLSNKIKKSGIAALWK</sequence>
<reference evidence="12" key="1">
    <citation type="submission" date="2017-09" db="EMBL/GenBank/DDBJ databases">
        <title>Depth-based differentiation of microbial function through sediment-hosted aquifers and enrichment of novel symbionts in the deep terrestrial subsurface.</title>
        <authorList>
            <person name="Probst A.J."/>
            <person name="Ladd B."/>
            <person name="Jarett J.K."/>
            <person name="Geller-Mcgrath D.E."/>
            <person name="Sieber C.M.K."/>
            <person name="Emerson J.B."/>
            <person name="Anantharaman K."/>
            <person name="Thomas B.C."/>
            <person name="Malmstrom R."/>
            <person name="Stieglmeier M."/>
            <person name="Klingl A."/>
            <person name="Woyke T."/>
            <person name="Ryan C.M."/>
            <person name="Banfield J.F."/>
        </authorList>
    </citation>
    <scope>NUCLEOTIDE SEQUENCE [LARGE SCALE GENOMIC DNA]</scope>
</reference>
<evidence type="ECO:0000256" key="1">
    <source>
        <dbReference type="ARBA" id="ARBA00001966"/>
    </source>
</evidence>
<dbReference type="PROSITE" id="PS01278">
    <property type="entry name" value="MTTASE_RADICAL"/>
    <property type="match status" value="1"/>
</dbReference>
<protein>
    <submittedName>
        <fullName evidence="11">Uncharacterized protein</fullName>
    </submittedName>
</protein>
<dbReference type="SUPFAM" id="SSF102114">
    <property type="entry name" value="Radical SAM enzymes"/>
    <property type="match status" value="1"/>
</dbReference>
<dbReference type="PANTHER" id="PTHR43409:SF7">
    <property type="entry name" value="BLL1977 PROTEIN"/>
    <property type="match status" value="1"/>
</dbReference>
<dbReference type="Gene3D" id="3.80.30.20">
    <property type="entry name" value="tm_1862 like domain"/>
    <property type="match status" value="1"/>
</dbReference>
<dbReference type="SMART" id="SM00729">
    <property type="entry name" value="Elp3"/>
    <property type="match status" value="1"/>
</dbReference>
<evidence type="ECO:0000256" key="2">
    <source>
        <dbReference type="ARBA" id="ARBA00022485"/>
    </source>
</evidence>
<dbReference type="InterPro" id="IPR058240">
    <property type="entry name" value="rSAM_sf"/>
</dbReference>
<evidence type="ECO:0000256" key="5">
    <source>
        <dbReference type="ARBA" id="ARBA00022691"/>
    </source>
</evidence>
<dbReference type="PANTHER" id="PTHR43409">
    <property type="entry name" value="ANAEROBIC MAGNESIUM-PROTOPORPHYRIN IX MONOMETHYL ESTER CYCLASE-RELATED"/>
    <property type="match status" value="1"/>
</dbReference>
<evidence type="ECO:0000256" key="6">
    <source>
        <dbReference type="ARBA" id="ARBA00022723"/>
    </source>
</evidence>
<evidence type="ECO:0000313" key="12">
    <source>
        <dbReference type="Proteomes" id="UP000230093"/>
    </source>
</evidence>
<evidence type="ECO:0000256" key="4">
    <source>
        <dbReference type="ARBA" id="ARBA00022679"/>
    </source>
</evidence>
<evidence type="ECO:0000259" key="10">
    <source>
        <dbReference type="PROSITE" id="PS51918"/>
    </source>
</evidence>
<keyword evidence="4" id="KW-0808">Transferase</keyword>
<dbReference type="PROSITE" id="PS51332">
    <property type="entry name" value="B12_BINDING"/>
    <property type="match status" value="1"/>
</dbReference>
<dbReference type="InterPro" id="IPR051198">
    <property type="entry name" value="BchE-like"/>
</dbReference>
<name>A0A2H0W819_9BACT</name>
<keyword evidence="5" id="KW-0949">S-adenosyl-L-methionine</keyword>
<dbReference type="InterPro" id="IPR006638">
    <property type="entry name" value="Elp3/MiaA/NifB-like_rSAM"/>
</dbReference>
<dbReference type="EMBL" id="PEZT01000028">
    <property type="protein sequence ID" value="PIS08810.1"/>
    <property type="molecule type" value="Genomic_DNA"/>
</dbReference>
<keyword evidence="7" id="KW-0408">Iron</keyword>
<evidence type="ECO:0000313" key="11">
    <source>
        <dbReference type="EMBL" id="PIS08810.1"/>
    </source>
</evidence>
<dbReference type="InterPro" id="IPR036724">
    <property type="entry name" value="Cobalamin-bd_sf"/>
</dbReference>
<dbReference type="PROSITE" id="PS51918">
    <property type="entry name" value="RADICAL_SAM"/>
    <property type="match status" value="1"/>
</dbReference>
<dbReference type="GO" id="GO:0046872">
    <property type="term" value="F:metal ion binding"/>
    <property type="evidence" value="ECO:0007669"/>
    <property type="project" value="UniProtKB-KW"/>
</dbReference>
<keyword evidence="3" id="KW-0489">Methyltransferase</keyword>
<dbReference type="InterPro" id="IPR020612">
    <property type="entry name" value="Methylthiotransferase_CS"/>
</dbReference>
<keyword evidence="2" id="KW-0004">4Fe-4S</keyword>
<evidence type="ECO:0000256" key="8">
    <source>
        <dbReference type="ARBA" id="ARBA00023014"/>
    </source>
</evidence>
<dbReference type="Pfam" id="PF04055">
    <property type="entry name" value="Radical_SAM"/>
    <property type="match status" value="1"/>
</dbReference>